<dbReference type="PANTHER" id="PTHR10584:SF166">
    <property type="entry name" value="RIBOKINASE"/>
    <property type="match status" value="1"/>
</dbReference>
<dbReference type="EC" id="2.7.1.15" evidence="2 12"/>
<keyword evidence="9 12" id="KW-0460">Magnesium</keyword>
<comment type="pathway">
    <text evidence="12">Carbohydrate metabolism; D-ribose degradation; D-ribose 5-phosphate from beta-D-ribopyranose: step 2/2.</text>
</comment>
<dbReference type="Proteomes" id="UP000217785">
    <property type="component" value="Unassembled WGS sequence"/>
</dbReference>
<dbReference type="InterPro" id="IPR011611">
    <property type="entry name" value="PfkB_dom"/>
</dbReference>
<sequence>MNRPRIVVVGSLNMDLVVEAGRAPRMGETVLGDRIHFIPGGKGANQAVAAARLGAQTVMIGAVGQDAFGEQLVAALQKDGVVTSAVKAVDGVPTGVASILLAEGDNSIVVVPGANSCCLPEDVDRNEPFIIQADLVLLQLESPLETVIHAAKLAKHHGKKVILNPAPAQALPMELLCNVDYITPNRTELSILTGMGAEGEQLEQAMENLLELGIENVITTLGAEGSAFMRSGERLQRVSAYKVPVVDTTGAGDAFNAGLAFAIASNRALPEAISFASKVSALAVTKLGAQAGMPTLEEVEKFSFQKV</sequence>
<comment type="catalytic activity">
    <reaction evidence="12">
        <text>D-ribose + ATP = D-ribose 5-phosphate + ADP + H(+)</text>
        <dbReference type="Rhea" id="RHEA:13697"/>
        <dbReference type="ChEBI" id="CHEBI:15378"/>
        <dbReference type="ChEBI" id="CHEBI:30616"/>
        <dbReference type="ChEBI" id="CHEBI:47013"/>
        <dbReference type="ChEBI" id="CHEBI:78346"/>
        <dbReference type="ChEBI" id="CHEBI:456216"/>
        <dbReference type="EC" id="2.7.1.15"/>
    </reaction>
</comment>
<dbReference type="EMBL" id="BDUF01000063">
    <property type="protein sequence ID" value="GAX90745.1"/>
    <property type="molecule type" value="Genomic_DNA"/>
</dbReference>
<keyword evidence="4 12" id="KW-0808">Transferase</keyword>
<comment type="caution">
    <text evidence="12">Lacks conserved residue(s) required for the propagation of feature annotation.</text>
</comment>
<keyword evidence="8 12" id="KW-0067">ATP-binding</keyword>
<comment type="cofactor">
    <cofactor evidence="12">
        <name>Mg(2+)</name>
        <dbReference type="ChEBI" id="CHEBI:18420"/>
    </cofactor>
    <text evidence="12">Requires a divalent cation, most likely magnesium in vivo, as an electrophilic catalyst to aid phosphoryl group transfer. It is the chelate of the metal and the nucleotide that is the actual substrate.</text>
</comment>
<evidence type="ECO:0000256" key="3">
    <source>
        <dbReference type="ARBA" id="ARBA00016943"/>
    </source>
</evidence>
<dbReference type="GO" id="GO:0046872">
    <property type="term" value="F:metal ion binding"/>
    <property type="evidence" value="ECO:0007669"/>
    <property type="project" value="UniProtKB-KW"/>
</dbReference>
<proteinExistence type="inferred from homology"/>
<evidence type="ECO:0000313" key="15">
    <source>
        <dbReference type="Proteomes" id="UP000217785"/>
    </source>
</evidence>
<feature type="binding site" evidence="12">
    <location>
        <position position="247"/>
    </location>
    <ligand>
        <name>K(+)</name>
        <dbReference type="ChEBI" id="CHEBI:29103"/>
    </ligand>
</feature>
<feature type="binding site" evidence="12">
    <location>
        <position position="141"/>
    </location>
    <ligand>
        <name>substrate</name>
    </ligand>
</feature>
<dbReference type="SUPFAM" id="SSF53613">
    <property type="entry name" value="Ribokinase-like"/>
    <property type="match status" value="1"/>
</dbReference>
<feature type="binding site" evidence="12">
    <location>
        <begin position="252"/>
        <end position="253"/>
    </location>
    <ligand>
        <name>ATP</name>
        <dbReference type="ChEBI" id="CHEBI:30616"/>
    </ligand>
</feature>
<evidence type="ECO:0000313" key="14">
    <source>
        <dbReference type="EMBL" id="GAX90745.1"/>
    </source>
</evidence>
<evidence type="ECO:0000256" key="5">
    <source>
        <dbReference type="ARBA" id="ARBA00022723"/>
    </source>
</evidence>
<name>A0A292YQG3_9BACL</name>
<evidence type="ECO:0000256" key="6">
    <source>
        <dbReference type="ARBA" id="ARBA00022741"/>
    </source>
</evidence>
<dbReference type="GO" id="GO:0005524">
    <property type="term" value="F:ATP binding"/>
    <property type="evidence" value="ECO:0007669"/>
    <property type="project" value="UniProtKB-UniRule"/>
</dbReference>
<gene>
    <name evidence="12" type="primary">rbsK</name>
    <name evidence="14" type="ORF">EFBL_2386</name>
</gene>
<comment type="function">
    <text evidence="12">Catalyzes the phosphorylation of ribose at O-5 in a reaction requiring ATP and magnesium. The resulting D-ribose-5-phosphate can then be used either for sythesis of nucleotides, histidine, and tryptophan, or as a component of the pentose phosphate pathway.</text>
</comment>
<dbReference type="InterPro" id="IPR029056">
    <property type="entry name" value="Ribokinase-like"/>
</dbReference>
<feature type="binding site" evidence="12">
    <location>
        <position position="253"/>
    </location>
    <ligand>
        <name>substrate</name>
    </ligand>
</feature>
<keyword evidence="11 12" id="KW-0119">Carbohydrate metabolism</keyword>
<comment type="subunit">
    <text evidence="12">Homodimer.</text>
</comment>
<feature type="binding site" evidence="12">
    <location>
        <position position="185"/>
    </location>
    <ligand>
        <name>ATP</name>
        <dbReference type="ChEBI" id="CHEBI:30616"/>
    </ligand>
</feature>
<comment type="caution">
    <text evidence="14">The sequence shown here is derived from an EMBL/GenBank/DDBJ whole genome shotgun (WGS) entry which is preliminary data.</text>
</comment>
<feature type="domain" description="Carbohydrate kinase PfkB" evidence="13">
    <location>
        <begin position="5"/>
        <end position="295"/>
    </location>
</feature>
<keyword evidence="10 12" id="KW-0630">Potassium</keyword>
<evidence type="ECO:0000256" key="9">
    <source>
        <dbReference type="ARBA" id="ARBA00022842"/>
    </source>
</evidence>
<dbReference type="GO" id="GO:0005829">
    <property type="term" value="C:cytosol"/>
    <property type="evidence" value="ECO:0007669"/>
    <property type="project" value="TreeGrafter"/>
</dbReference>
<feature type="active site" description="Proton acceptor" evidence="12">
    <location>
        <position position="253"/>
    </location>
</feature>
<dbReference type="PROSITE" id="PS00584">
    <property type="entry name" value="PFKB_KINASES_2"/>
    <property type="match status" value="1"/>
</dbReference>
<dbReference type="PRINTS" id="PR00990">
    <property type="entry name" value="RIBOKINASE"/>
</dbReference>
<evidence type="ECO:0000256" key="2">
    <source>
        <dbReference type="ARBA" id="ARBA00012035"/>
    </source>
</evidence>
<reference evidence="15" key="1">
    <citation type="submission" date="2017-07" db="EMBL/GenBank/DDBJ databases">
        <title>Draft genome sequence of Effusibacillus lacus strain skLN1.</title>
        <authorList>
            <person name="Watanabe M."/>
            <person name="Kojima H."/>
            <person name="Fukui M."/>
        </authorList>
    </citation>
    <scope>NUCLEOTIDE SEQUENCE [LARGE SCALE GENOMIC DNA]</scope>
    <source>
        <strain evidence="15">skLN1</strain>
    </source>
</reference>
<keyword evidence="15" id="KW-1185">Reference proteome</keyword>
<dbReference type="AlphaFoldDB" id="A0A292YQG3"/>
<feature type="binding site" evidence="12">
    <location>
        <position position="286"/>
    </location>
    <ligand>
        <name>K(+)</name>
        <dbReference type="ChEBI" id="CHEBI:29103"/>
    </ligand>
</feature>
<evidence type="ECO:0000256" key="10">
    <source>
        <dbReference type="ARBA" id="ARBA00022958"/>
    </source>
</evidence>
<evidence type="ECO:0000256" key="7">
    <source>
        <dbReference type="ARBA" id="ARBA00022777"/>
    </source>
</evidence>
<protein>
    <recommendedName>
        <fullName evidence="3 12">Ribokinase</fullName>
        <shortName evidence="12">RK</shortName>
        <ecNumber evidence="2 12">2.7.1.15</ecNumber>
    </recommendedName>
</protein>
<feature type="binding site" evidence="12">
    <location>
        <begin position="13"/>
        <end position="15"/>
    </location>
    <ligand>
        <name>substrate</name>
    </ligand>
</feature>
<evidence type="ECO:0000256" key="8">
    <source>
        <dbReference type="ARBA" id="ARBA00022840"/>
    </source>
</evidence>
<dbReference type="PANTHER" id="PTHR10584">
    <property type="entry name" value="SUGAR KINASE"/>
    <property type="match status" value="1"/>
</dbReference>
<feature type="binding site" evidence="12">
    <location>
        <begin position="41"/>
        <end position="45"/>
    </location>
    <ligand>
        <name>substrate</name>
    </ligand>
</feature>
<comment type="activity regulation">
    <text evidence="12">Activated by a monovalent cation that binds near, but not in, the active site. The most likely occupant of the site in vivo is potassium. Ion binding induces a conformational change that may alter substrate affinity.</text>
</comment>
<dbReference type="RefSeq" id="WP_096182469.1">
    <property type="nucleotide sequence ID" value="NZ_BDUF01000063.1"/>
</dbReference>
<evidence type="ECO:0000259" key="13">
    <source>
        <dbReference type="Pfam" id="PF00294"/>
    </source>
</evidence>
<dbReference type="UniPathway" id="UPA00916">
    <property type="reaction ID" value="UER00889"/>
</dbReference>
<evidence type="ECO:0000256" key="11">
    <source>
        <dbReference type="ARBA" id="ARBA00023277"/>
    </source>
</evidence>
<dbReference type="Gene3D" id="3.40.1190.20">
    <property type="match status" value="1"/>
</dbReference>
<evidence type="ECO:0000256" key="4">
    <source>
        <dbReference type="ARBA" id="ARBA00022679"/>
    </source>
</evidence>
<dbReference type="GO" id="GO:0019303">
    <property type="term" value="P:D-ribose catabolic process"/>
    <property type="evidence" value="ECO:0007669"/>
    <property type="project" value="UniProtKB-UniRule"/>
</dbReference>
<accession>A0A292YQG3</accession>
<dbReference type="InterPro" id="IPR002139">
    <property type="entry name" value="Ribo/fructo_kinase"/>
</dbReference>
<keyword evidence="5 12" id="KW-0479">Metal-binding</keyword>
<dbReference type="Pfam" id="PF00294">
    <property type="entry name" value="PfkB"/>
    <property type="match status" value="1"/>
</dbReference>
<keyword evidence="12" id="KW-0963">Cytoplasm</keyword>
<dbReference type="NCBIfam" id="TIGR02152">
    <property type="entry name" value="D_ribokin_bact"/>
    <property type="match status" value="1"/>
</dbReference>
<comment type="subcellular location">
    <subcellularLocation>
        <location evidence="12">Cytoplasm</location>
    </subcellularLocation>
</comment>
<feature type="binding site" evidence="12">
    <location>
        <position position="283"/>
    </location>
    <ligand>
        <name>K(+)</name>
        <dbReference type="ChEBI" id="CHEBI:29103"/>
    </ligand>
</feature>
<dbReference type="CDD" id="cd01174">
    <property type="entry name" value="ribokinase"/>
    <property type="match status" value="1"/>
</dbReference>
<evidence type="ECO:0000256" key="12">
    <source>
        <dbReference type="HAMAP-Rule" id="MF_01987"/>
    </source>
</evidence>
<dbReference type="InterPro" id="IPR002173">
    <property type="entry name" value="Carboh/pur_kinase_PfkB_CS"/>
</dbReference>
<dbReference type="HAMAP" id="MF_01987">
    <property type="entry name" value="Ribokinase"/>
    <property type="match status" value="1"/>
</dbReference>
<dbReference type="InterPro" id="IPR011877">
    <property type="entry name" value="Ribokinase"/>
</dbReference>
<feature type="binding site" evidence="12">
    <location>
        <position position="249"/>
    </location>
    <ligand>
        <name>K(+)</name>
        <dbReference type="ChEBI" id="CHEBI:29103"/>
    </ligand>
</feature>
<comment type="similarity">
    <text evidence="1">Belongs to the carbohydrate kinase pfkB family.</text>
</comment>
<comment type="similarity">
    <text evidence="12">Belongs to the carbohydrate kinase PfkB family. Ribokinase subfamily.</text>
</comment>
<keyword evidence="7 12" id="KW-0418">Kinase</keyword>
<feature type="binding site" evidence="12">
    <location>
        <position position="288"/>
    </location>
    <ligand>
        <name>K(+)</name>
        <dbReference type="ChEBI" id="CHEBI:29103"/>
    </ligand>
</feature>
<organism evidence="14 15">
    <name type="scientific">Effusibacillus lacus</name>
    <dbReference type="NCBI Taxonomy" id="1348429"/>
    <lineage>
        <taxon>Bacteria</taxon>
        <taxon>Bacillati</taxon>
        <taxon>Bacillota</taxon>
        <taxon>Bacilli</taxon>
        <taxon>Bacillales</taxon>
        <taxon>Alicyclobacillaceae</taxon>
        <taxon>Effusibacillus</taxon>
    </lineage>
</organism>
<evidence type="ECO:0000256" key="1">
    <source>
        <dbReference type="ARBA" id="ARBA00005380"/>
    </source>
</evidence>
<feature type="binding site" evidence="12">
    <location>
        <begin position="220"/>
        <end position="225"/>
    </location>
    <ligand>
        <name>ATP</name>
        <dbReference type="ChEBI" id="CHEBI:30616"/>
    </ligand>
</feature>
<keyword evidence="6 12" id="KW-0547">Nucleotide-binding</keyword>
<dbReference type="GO" id="GO:0004747">
    <property type="term" value="F:ribokinase activity"/>
    <property type="evidence" value="ECO:0007669"/>
    <property type="project" value="UniProtKB-UniRule"/>
</dbReference>
<dbReference type="OrthoDB" id="9775849at2"/>